<reference evidence="1" key="1">
    <citation type="submission" date="2022-02" db="EMBL/GenBank/DDBJ databases">
        <title>Plant Genome Project.</title>
        <authorList>
            <person name="Zhang R.-G."/>
        </authorList>
    </citation>
    <scope>NUCLEOTIDE SEQUENCE</scope>
    <source>
        <strain evidence="1">AT1</strain>
    </source>
</reference>
<name>A0ACC0LNQ4_RHOML</name>
<proteinExistence type="predicted"/>
<keyword evidence="2" id="KW-1185">Reference proteome</keyword>
<dbReference type="Proteomes" id="UP001062846">
    <property type="component" value="Chromosome 11"/>
</dbReference>
<evidence type="ECO:0000313" key="1">
    <source>
        <dbReference type="EMBL" id="KAI8530012.1"/>
    </source>
</evidence>
<comment type="caution">
    <text evidence="1">The sequence shown here is derived from an EMBL/GenBank/DDBJ whole genome shotgun (WGS) entry which is preliminary data.</text>
</comment>
<organism evidence="1 2">
    <name type="scientific">Rhododendron molle</name>
    <name type="common">Chinese azalea</name>
    <name type="synonym">Azalea mollis</name>
    <dbReference type="NCBI Taxonomy" id="49168"/>
    <lineage>
        <taxon>Eukaryota</taxon>
        <taxon>Viridiplantae</taxon>
        <taxon>Streptophyta</taxon>
        <taxon>Embryophyta</taxon>
        <taxon>Tracheophyta</taxon>
        <taxon>Spermatophyta</taxon>
        <taxon>Magnoliopsida</taxon>
        <taxon>eudicotyledons</taxon>
        <taxon>Gunneridae</taxon>
        <taxon>Pentapetalae</taxon>
        <taxon>asterids</taxon>
        <taxon>Ericales</taxon>
        <taxon>Ericaceae</taxon>
        <taxon>Ericoideae</taxon>
        <taxon>Rhodoreae</taxon>
        <taxon>Rhododendron</taxon>
    </lineage>
</organism>
<dbReference type="EMBL" id="CM046398">
    <property type="protein sequence ID" value="KAI8530012.1"/>
    <property type="molecule type" value="Genomic_DNA"/>
</dbReference>
<gene>
    <name evidence="1" type="ORF">RHMOL_Rhmol11G0020800</name>
</gene>
<accession>A0ACC0LNQ4</accession>
<protein>
    <submittedName>
        <fullName evidence="1">Uncharacterized protein</fullName>
    </submittedName>
</protein>
<sequence length="197" mass="22680">MLAVGWEMEDKMAEWMELSNDWTERYHLGFPAILQIEQAWINQLEAEWEAARADPLDGLSLFMLFYQPEPAVLEEEESVWDPQPTAAWDQNFHLEPAEAKDDVDEAYLAFYVDGEVIPNERRQLGSFSPLVDKLSEVVRKFHHESDPTDNIVPVKDPRPCVTLEDDCLVMAIDEVTADLWDVNHIVDLNSNPLPEDL</sequence>
<evidence type="ECO:0000313" key="2">
    <source>
        <dbReference type="Proteomes" id="UP001062846"/>
    </source>
</evidence>